<feature type="non-terminal residue" evidence="1">
    <location>
        <position position="1"/>
    </location>
</feature>
<sequence>HLESVLNEKDINIAVITEHWLDDPLPGQVNLQSFIIGAHFSGRLAYGGALILVHEDHSTKNLPQVQTHTVEGVIQITG</sequence>
<accession>A0ABD2NKM1</accession>
<evidence type="ECO:0000313" key="2">
    <source>
        <dbReference type="Proteomes" id="UP001516400"/>
    </source>
</evidence>
<name>A0ABD2NKM1_9CUCU</name>
<dbReference type="EMBL" id="JABFTP020000124">
    <property type="protein sequence ID" value="KAL3279213.1"/>
    <property type="molecule type" value="Genomic_DNA"/>
</dbReference>
<protein>
    <submittedName>
        <fullName evidence="1">Uncharacterized protein</fullName>
    </submittedName>
</protein>
<proteinExistence type="predicted"/>
<dbReference type="Proteomes" id="UP001516400">
    <property type="component" value="Unassembled WGS sequence"/>
</dbReference>
<reference evidence="1 2" key="1">
    <citation type="journal article" date="2021" name="BMC Biol.">
        <title>Horizontally acquired antibacterial genes associated with adaptive radiation of ladybird beetles.</title>
        <authorList>
            <person name="Li H.S."/>
            <person name="Tang X.F."/>
            <person name="Huang Y.H."/>
            <person name="Xu Z.Y."/>
            <person name="Chen M.L."/>
            <person name="Du X.Y."/>
            <person name="Qiu B.Y."/>
            <person name="Chen P.T."/>
            <person name="Zhang W."/>
            <person name="Slipinski A."/>
            <person name="Escalona H.E."/>
            <person name="Waterhouse R.M."/>
            <person name="Zwick A."/>
            <person name="Pang H."/>
        </authorList>
    </citation>
    <scope>NUCLEOTIDE SEQUENCE [LARGE SCALE GENOMIC DNA]</scope>
    <source>
        <strain evidence="1">SYSU2018</strain>
    </source>
</reference>
<dbReference type="AlphaFoldDB" id="A0ABD2NKM1"/>
<comment type="caution">
    <text evidence="1">The sequence shown here is derived from an EMBL/GenBank/DDBJ whole genome shotgun (WGS) entry which is preliminary data.</text>
</comment>
<gene>
    <name evidence="1" type="ORF">HHI36_016726</name>
</gene>
<organism evidence="1 2">
    <name type="scientific">Cryptolaemus montrouzieri</name>
    <dbReference type="NCBI Taxonomy" id="559131"/>
    <lineage>
        <taxon>Eukaryota</taxon>
        <taxon>Metazoa</taxon>
        <taxon>Ecdysozoa</taxon>
        <taxon>Arthropoda</taxon>
        <taxon>Hexapoda</taxon>
        <taxon>Insecta</taxon>
        <taxon>Pterygota</taxon>
        <taxon>Neoptera</taxon>
        <taxon>Endopterygota</taxon>
        <taxon>Coleoptera</taxon>
        <taxon>Polyphaga</taxon>
        <taxon>Cucujiformia</taxon>
        <taxon>Coccinelloidea</taxon>
        <taxon>Coccinellidae</taxon>
        <taxon>Scymninae</taxon>
        <taxon>Scymnini</taxon>
        <taxon>Cryptolaemus</taxon>
    </lineage>
</organism>
<keyword evidence="2" id="KW-1185">Reference proteome</keyword>
<evidence type="ECO:0000313" key="1">
    <source>
        <dbReference type="EMBL" id="KAL3279213.1"/>
    </source>
</evidence>